<evidence type="ECO:0000256" key="1">
    <source>
        <dbReference type="SAM" id="MobiDB-lite"/>
    </source>
</evidence>
<feature type="chain" id="PRO_5042012650" description="Secreted protein" evidence="2">
    <location>
        <begin position="16"/>
        <end position="111"/>
    </location>
</feature>
<evidence type="ECO:0000256" key="2">
    <source>
        <dbReference type="SAM" id="SignalP"/>
    </source>
</evidence>
<dbReference type="AlphaFoldDB" id="A0AAD7DPA7"/>
<evidence type="ECO:0000313" key="3">
    <source>
        <dbReference type="EMBL" id="KAJ7696523.1"/>
    </source>
</evidence>
<protein>
    <recommendedName>
        <fullName evidence="5">Secreted protein</fullName>
    </recommendedName>
</protein>
<keyword evidence="2" id="KW-0732">Signal</keyword>
<keyword evidence="4" id="KW-1185">Reference proteome</keyword>
<name>A0AAD7DPA7_MYCRO</name>
<evidence type="ECO:0008006" key="5">
    <source>
        <dbReference type="Google" id="ProtNLM"/>
    </source>
</evidence>
<gene>
    <name evidence="3" type="ORF">B0H17DRAFT_1053583</name>
</gene>
<evidence type="ECO:0000313" key="4">
    <source>
        <dbReference type="Proteomes" id="UP001221757"/>
    </source>
</evidence>
<dbReference type="Proteomes" id="UP001221757">
    <property type="component" value="Unassembled WGS sequence"/>
</dbReference>
<accession>A0AAD7DPA7</accession>
<sequence length="111" mass="13221">MCLLLVCLRWSRSFGWIVALDSYHQWVICARRSVPPRRSCARIIVIKREPRKQLVRTFNIVLFQRQCIFLRRTQREKKRESGRPPEKNSMPTMIPYVDGRISQPLMGGIRH</sequence>
<feature type="signal peptide" evidence="2">
    <location>
        <begin position="1"/>
        <end position="15"/>
    </location>
</feature>
<feature type="region of interest" description="Disordered" evidence="1">
    <location>
        <begin position="74"/>
        <end position="111"/>
    </location>
</feature>
<organism evidence="3 4">
    <name type="scientific">Mycena rosella</name>
    <name type="common">Pink bonnet</name>
    <name type="synonym">Agaricus rosellus</name>
    <dbReference type="NCBI Taxonomy" id="1033263"/>
    <lineage>
        <taxon>Eukaryota</taxon>
        <taxon>Fungi</taxon>
        <taxon>Dikarya</taxon>
        <taxon>Basidiomycota</taxon>
        <taxon>Agaricomycotina</taxon>
        <taxon>Agaricomycetes</taxon>
        <taxon>Agaricomycetidae</taxon>
        <taxon>Agaricales</taxon>
        <taxon>Marasmiineae</taxon>
        <taxon>Mycenaceae</taxon>
        <taxon>Mycena</taxon>
    </lineage>
</organism>
<proteinExistence type="predicted"/>
<dbReference type="EMBL" id="JARKIE010000034">
    <property type="protein sequence ID" value="KAJ7696523.1"/>
    <property type="molecule type" value="Genomic_DNA"/>
</dbReference>
<reference evidence="3" key="1">
    <citation type="submission" date="2023-03" db="EMBL/GenBank/DDBJ databases">
        <title>Massive genome expansion in bonnet fungi (Mycena s.s.) driven by repeated elements and novel gene families across ecological guilds.</title>
        <authorList>
            <consortium name="Lawrence Berkeley National Laboratory"/>
            <person name="Harder C.B."/>
            <person name="Miyauchi S."/>
            <person name="Viragh M."/>
            <person name="Kuo A."/>
            <person name="Thoen E."/>
            <person name="Andreopoulos B."/>
            <person name="Lu D."/>
            <person name="Skrede I."/>
            <person name="Drula E."/>
            <person name="Henrissat B."/>
            <person name="Morin E."/>
            <person name="Kohler A."/>
            <person name="Barry K."/>
            <person name="LaButti K."/>
            <person name="Morin E."/>
            <person name="Salamov A."/>
            <person name="Lipzen A."/>
            <person name="Mereny Z."/>
            <person name="Hegedus B."/>
            <person name="Baldrian P."/>
            <person name="Stursova M."/>
            <person name="Weitz H."/>
            <person name="Taylor A."/>
            <person name="Grigoriev I.V."/>
            <person name="Nagy L.G."/>
            <person name="Martin F."/>
            <person name="Kauserud H."/>
        </authorList>
    </citation>
    <scope>NUCLEOTIDE SEQUENCE</scope>
    <source>
        <strain evidence="3">CBHHK067</strain>
    </source>
</reference>
<comment type="caution">
    <text evidence="3">The sequence shown here is derived from an EMBL/GenBank/DDBJ whole genome shotgun (WGS) entry which is preliminary data.</text>
</comment>
<feature type="compositionally biased region" description="Basic and acidic residues" evidence="1">
    <location>
        <begin position="77"/>
        <end position="86"/>
    </location>
</feature>